<evidence type="ECO:0000313" key="11">
    <source>
        <dbReference type="EMBL" id="QIK41985.1"/>
    </source>
</evidence>
<evidence type="ECO:0000259" key="9">
    <source>
        <dbReference type="Pfam" id="PF10396"/>
    </source>
</evidence>
<accession>A0A6G7VQ33</accession>
<dbReference type="InterPro" id="IPR018948">
    <property type="entry name" value="GTP-bd_TrmE_N"/>
</dbReference>
<keyword evidence="6" id="KW-0460">Magnesium</keyword>
<feature type="binding site" evidence="6">
    <location>
        <begin position="268"/>
        <end position="271"/>
    </location>
    <ligand>
        <name>GTP</name>
        <dbReference type="ChEBI" id="CHEBI:37565"/>
    </ligand>
</feature>
<proteinExistence type="inferred from homology"/>
<comment type="similarity">
    <text evidence="1 6 7">Belongs to the TRAFAC class TrmE-Era-EngA-EngB-Septin-like GTPase superfamily. TrmE GTPase family.</text>
</comment>
<dbReference type="InterPro" id="IPR027417">
    <property type="entry name" value="P-loop_NTPase"/>
</dbReference>
<keyword evidence="2 6" id="KW-0819">tRNA processing</keyword>
<dbReference type="Pfam" id="PF12631">
    <property type="entry name" value="MnmE_helical"/>
    <property type="match status" value="1"/>
</dbReference>
<feature type="binding site" evidence="6">
    <location>
        <begin position="243"/>
        <end position="249"/>
    </location>
    <ligand>
        <name>GTP</name>
        <dbReference type="ChEBI" id="CHEBI:37565"/>
    </ligand>
</feature>
<dbReference type="AlphaFoldDB" id="A0A6G7VQ33"/>
<comment type="subunit">
    <text evidence="6">Homodimer. Heterotetramer of two MnmE and two MnmG subunits.</text>
</comment>
<keyword evidence="6" id="KW-0963">Cytoplasm</keyword>
<feature type="binding site" evidence="6">
    <location>
        <position position="118"/>
    </location>
    <ligand>
        <name>(6S)-5-formyl-5,6,7,8-tetrahydrofolate</name>
        <dbReference type="ChEBI" id="CHEBI:57457"/>
    </ligand>
</feature>
<dbReference type="InterPro" id="IPR027266">
    <property type="entry name" value="TrmE/GcvT-like"/>
</dbReference>
<dbReference type="CDD" id="cd04164">
    <property type="entry name" value="trmE"/>
    <property type="match status" value="1"/>
</dbReference>
<dbReference type="SUPFAM" id="SSF52540">
    <property type="entry name" value="P-loop containing nucleoside triphosphate hydrolases"/>
    <property type="match status" value="1"/>
</dbReference>
<keyword evidence="6" id="KW-0378">Hydrolase</keyword>
<dbReference type="GO" id="GO:0005525">
    <property type="term" value="F:GTP binding"/>
    <property type="evidence" value="ECO:0007669"/>
    <property type="project" value="UniProtKB-UniRule"/>
</dbReference>
<feature type="binding site" evidence="6">
    <location>
        <position position="228"/>
    </location>
    <ligand>
        <name>Mg(2+)</name>
        <dbReference type="ChEBI" id="CHEBI:18420"/>
    </ligand>
</feature>
<feature type="binding site" evidence="6">
    <location>
        <position position="78"/>
    </location>
    <ligand>
        <name>(6S)-5-formyl-5,6,7,8-tetrahydrofolate</name>
        <dbReference type="ChEBI" id="CHEBI:57457"/>
    </ligand>
</feature>
<keyword evidence="12" id="KW-1185">Reference proteome</keyword>
<keyword evidence="4 6" id="KW-0630">Potassium</keyword>
<feature type="domain" description="GTP-binding protein TrmE N-terminal" evidence="9">
    <location>
        <begin position="3"/>
        <end position="118"/>
    </location>
</feature>
<keyword evidence="6" id="KW-0479">Metal-binding</keyword>
<evidence type="ECO:0000256" key="5">
    <source>
        <dbReference type="ARBA" id="ARBA00023134"/>
    </source>
</evidence>
<dbReference type="InterPro" id="IPR027368">
    <property type="entry name" value="MnmE_dom2"/>
</dbReference>
<dbReference type="EMBL" id="CP049811">
    <property type="protein sequence ID" value="QIK41985.1"/>
    <property type="molecule type" value="Genomic_DNA"/>
</dbReference>
<feature type="binding site" evidence="6">
    <location>
        <begin position="224"/>
        <end position="229"/>
    </location>
    <ligand>
        <name>GTP</name>
        <dbReference type="ChEBI" id="CHEBI:37565"/>
    </ligand>
</feature>
<feature type="domain" description="MnmE helical" evidence="10">
    <location>
        <begin position="121"/>
        <end position="427"/>
    </location>
</feature>
<comment type="caution">
    <text evidence="6">Lacks conserved residue(s) required for the propagation of feature annotation.</text>
</comment>
<dbReference type="GO" id="GO:0030488">
    <property type="term" value="P:tRNA methylation"/>
    <property type="evidence" value="ECO:0007669"/>
    <property type="project" value="TreeGrafter"/>
</dbReference>
<comment type="function">
    <text evidence="6">Exhibits a very high intrinsic GTPase hydrolysis rate. Involved in the addition of a carboxymethylaminomethyl (cmnm) group at the wobble position (U34) of certain tRNAs, forming tRNA-cmnm(5)s(2)U34.</text>
</comment>
<dbReference type="PANTHER" id="PTHR42714:SF2">
    <property type="entry name" value="TRNA MODIFICATION GTPASE GTPBP3, MITOCHONDRIAL"/>
    <property type="match status" value="1"/>
</dbReference>
<dbReference type="NCBIfam" id="TIGR00231">
    <property type="entry name" value="small_GTP"/>
    <property type="match status" value="1"/>
</dbReference>
<dbReference type="NCBIfam" id="TIGR00450">
    <property type="entry name" value="mnmE_trmE_thdF"/>
    <property type="match status" value="1"/>
</dbReference>
<evidence type="ECO:0000256" key="4">
    <source>
        <dbReference type="ARBA" id="ARBA00022958"/>
    </source>
</evidence>
<dbReference type="EC" id="3.6.-.-" evidence="6"/>
<evidence type="ECO:0000256" key="6">
    <source>
        <dbReference type="HAMAP-Rule" id="MF_00379"/>
    </source>
</evidence>
<dbReference type="GO" id="GO:0002098">
    <property type="term" value="P:tRNA wobble uridine modification"/>
    <property type="evidence" value="ECO:0007669"/>
    <property type="project" value="TreeGrafter"/>
</dbReference>
<keyword evidence="3 6" id="KW-0547">Nucleotide-binding</keyword>
<protein>
    <recommendedName>
        <fullName evidence="6">tRNA modification GTPase MnmE</fullName>
        <ecNumber evidence="6">3.6.-.-</ecNumber>
    </recommendedName>
</protein>
<reference evidence="11 12" key="1">
    <citation type="submission" date="2020-03" db="EMBL/GenBank/DDBJ databases">
        <title>Complete genome sequence of Monaibacterium sp. ALG8 with diverse plasmids.</title>
        <authorList>
            <person name="Sun C."/>
        </authorList>
    </citation>
    <scope>NUCLEOTIDE SEQUENCE [LARGE SCALE GENOMIC DNA]</scope>
    <source>
        <strain evidence="11 12">ALG8</strain>
    </source>
</reference>
<feature type="binding site" evidence="6">
    <location>
        <position position="430"/>
    </location>
    <ligand>
        <name>(6S)-5-formyl-5,6,7,8-tetrahydrofolate</name>
        <dbReference type="ChEBI" id="CHEBI:57457"/>
    </ligand>
</feature>
<sequence>MDTIFAPATAPGRAGVGIIRISGPLAHTTAERLCGTLPEHRSSALRWVRDSRDGSKIDQALILRFDAHGSFTGEPVVEIHHHGSPAVLSQLVKVLADQPGLRIADAGEFTRRSLENGRLDLSQVEGLSDLLDADTESQRRQALRVMDGELSRLVVSWRADLLRSIALIEATIDFADEDVPVDVYPEVRELVRGVLKDMKSQLSGAKAAADIRGGFEVAIVGRPNTGKSSLINRLSRRDVALISDYAGTTRDVIEARLDVSGHAVTFLDTAGLRETSDVVEGMGIDLAKRRATSADMRIFLLERDQVDPDDTIEVQSQDLIIHGKDDDGSKGGVSSLSGRGIERLLKDIEDRLNYLTSGSSLLIRERHQVAMRAGAEYLGNALSSLDEDYSGPEFVAEDLRSAIHALDQLIGRIGVEDVLGDIFSSFCIGK</sequence>
<dbReference type="PANTHER" id="PTHR42714">
    <property type="entry name" value="TRNA MODIFICATION GTPASE GTPBP3"/>
    <property type="match status" value="1"/>
</dbReference>
<organism evidence="11 12">
    <name type="scientific">Pontivivens nitratireducens</name>
    <dbReference type="NCBI Taxonomy" id="2758038"/>
    <lineage>
        <taxon>Bacteria</taxon>
        <taxon>Pseudomonadati</taxon>
        <taxon>Pseudomonadota</taxon>
        <taxon>Alphaproteobacteria</taxon>
        <taxon>Rhodobacterales</taxon>
        <taxon>Paracoccaceae</taxon>
        <taxon>Pontivivens</taxon>
    </lineage>
</organism>
<dbReference type="RefSeq" id="WP_166193787.1">
    <property type="nucleotide sequence ID" value="NZ_CP049811.1"/>
</dbReference>
<feature type="domain" description="G" evidence="8">
    <location>
        <begin position="216"/>
        <end position="310"/>
    </location>
</feature>
<dbReference type="Pfam" id="PF10396">
    <property type="entry name" value="TrmE_N"/>
    <property type="match status" value="1"/>
</dbReference>
<comment type="cofactor">
    <cofactor evidence="6">
        <name>K(+)</name>
        <dbReference type="ChEBI" id="CHEBI:29103"/>
    </cofactor>
    <text evidence="6">Binds 1 potassium ion per subunit.</text>
</comment>
<dbReference type="CDD" id="cd14858">
    <property type="entry name" value="TrmE_N"/>
    <property type="match status" value="1"/>
</dbReference>
<feature type="binding site" evidence="6">
    <location>
        <position position="249"/>
    </location>
    <ligand>
        <name>Mg(2+)</name>
        <dbReference type="ChEBI" id="CHEBI:18420"/>
    </ligand>
</feature>
<dbReference type="GO" id="GO:0005737">
    <property type="term" value="C:cytoplasm"/>
    <property type="evidence" value="ECO:0007669"/>
    <property type="project" value="UniProtKB-SubCell"/>
</dbReference>
<dbReference type="Proteomes" id="UP000500791">
    <property type="component" value="Chromosome"/>
</dbReference>
<name>A0A6G7VQ33_9RHOB</name>
<evidence type="ECO:0000313" key="12">
    <source>
        <dbReference type="Proteomes" id="UP000500791"/>
    </source>
</evidence>
<dbReference type="PRINTS" id="PR00326">
    <property type="entry name" value="GTP1OBG"/>
</dbReference>
<dbReference type="Gene3D" id="3.40.50.300">
    <property type="entry name" value="P-loop containing nucleotide triphosphate hydrolases"/>
    <property type="match status" value="1"/>
</dbReference>
<dbReference type="GO" id="GO:0046872">
    <property type="term" value="F:metal ion binding"/>
    <property type="evidence" value="ECO:0007669"/>
    <property type="project" value="UniProtKB-KW"/>
</dbReference>
<dbReference type="NCBIfam" id="NF003661">
    <property type="entry name" value="PRK05291.1-3"/>
    <property type="match status" value="1"/>
</dbReference>
<dbReference type="HAMAP" id="MF_00379">
    <property type="entry name" value="GTPase_MnmE"/>
    <property type="match status" value="1"/>
</dbReference>
<dbReference type="GO" id="GO:0003924">
    <property type="term" value="F:GTPase activity"/>
    <property type="evidence" value="ECO:0007669"/>
    <property type="project" value="UniProtKB-UniRule"/>
</dbReference>
<keyword evidence="5 6" id="KW-0342">GTP-binding</keyword>
<evidence type="ECO:0000256" key="7">
    <source>
        <dbReference type="RuleBase" id="RU003313"/>
    </source>
</evidence>
<dbReference type="InterPro" id="IPR004520">
    <property type="entry name" value="GTPase_MnmE"/>
</dbReference>
<gene>
    <name evidence="6 11" type="primary">mnmE</name>
    <name evidence="6" type="synonym">trmE</name>
    <name evidence="11" type="ORF">G8E03_02985</name>
</gene>
<evidence type="ECO:0000256" key="1">
    <source>
        <dbReference type="ARBA" id="ARBA00011043"/>
    </source>
</evidence>
<evidence type="ECO:0000259" key="10">
    <source>
        <dbReference type="Pfam" id="PF12631"/>
    </source>
</evidence>
<evidence type="ECO:0000256" key="2">
    <source>
        <dbReference type="ARBA" id="ARBA00022694"/>
    </source>
</evidence>
<dbReference type="InterPro" id="IPR006073">
    <property type="entry name" value="GTP-bd"/>
</dbReference>
<feature type="binding site" evidence="6">
    <location>
        <position position="20"/>
    </location>
    <ligand>
        <name>(6S)-5-formyl-5,6,7,8-tetrahydrofolate</name>
        <dbReference type="ChEBI" id="CHEBI:57457"/>
    </ligand>
</feature>
<dbReference type="KEGG" id="mon:G8E03_02985"/>
<dbReference type="InterPro" id="IPR025867">
    <property type="entry name" value="MnmE_helical"/>
</dbReference>
<dbReference type="InterPro" id="IPR005225">
    <property type="entry name" value="Small_GTP-bd"/>
</dbReference>
<dbReference type="Gene3D" id="3.30.1360.120">
    <property type="entry name" value="Probable tRNA modification gtpase trme, domain 1"/>
    <property type="match status" value="1"/>
</dbReference>
<comment type="subcellular location">
    <subcellularLocation>
        <location evidence="6">Cytoplasm</location>
    </subcellularLocation>
</comment>
<dbReference type="SUPFAM" id="SSF116878">
    <property type="entry name" value="TrmE connector domain"/>
    <property type="match status" value="1"/>
</dbReference>
<dbReference type="Gene3D" id="1.20.120.430">
    <property type="entry name" value="tRNA modification GTPase MnmE domain 2"/>
    <property type="match status" value="1"/>
</dbReference>
<dbReference type="SUPFAM" id="SSF103025">
    <property type="entry name" value="Folate-binding domain"/>
    <property type="match status" value="1"/>
</dbReference>
<evidence type="ECO:0000259" key="8">
    <source>
        <dbReference type="Pfam" id="PF01926"/>
    </source>
</evidence>
<evidence type="ECO:0000256" key="3">
    <source>
        <dbReference type="ARBA" id="ARBA00022741"/>
    </source>
</evidence>
<dbReference type="Pfam" id="PF01926">
    <property type="entry name" value="MMR_HSR1"/>
    <property type="match status" value="1"/>
</dbReference>
<dbReference type="InterPro" id="IPR031168">
    <property type="entry name" value="G_TrmE"/>
</dbReference>